<keyword evidence="7" id="KW-0915">Sodium</keyword>
<reference evidence="15" key="1">
    <citation type="submission" date="2020-09" db="EMBL/GenBank/DDBJ databases">
        <authorList>
            <person name="Kikuchi T."/>
        </authorList>
    </citation>
    <scope>NUCLEOTIDE SEQUENCE</scope>
    <source>
        <strain evidence="15">SH1</strain>
    </source>
</reference>
<dbReference type="Gene3D" id="1.10.287.770">
    <property type="entry name" value="YojJ-like"/>
    <property type="match status" value="1"/>
</dbReference>
<evidence type="ECO:0000256" key="13">
    <source>
        <dbReference type="RuleBase" id="RU000679"/>
    </source>
</evidence>
<evidence type="ECO:0000256" key="10">
    <source>
        <dbReference type="ARBA" id="ARBA00023180"/>
    </source>
</evidence>
<dbReference type="Pfam" id="PF00858">
    <property type="entry name" value="ASC"/>
    <property type="match status" value="1"/>
</dbReference>
<dbReference type="PANTHER" id="PTHR11690">
    <property type="entry name" value="AMILORIDE-SENSITIVE SODIUM CHANNEL-RELATED"/>
    <property type="match status" value="1"/>
</dbReference>
<evidence type="ECO:0000256" key="6">
    <source>
        <dbReference type="ARBA" id="ARBA00022989"/>
    </source>
</evidence>
<feature type="transmembrane region" description="Helical" evidence="14">
    <location>
        <begin position="421"/>
        <end position="442"/>
    </location>
</feature>
<dbReference type="GO" id="GO:0015280">
    <property type="term" value="F:ligand-gated sodium channel activity"/>
    <property type="evidence" value="ECO:0007669"/>
    <property type="project" value="TreeGrafter"/>
</dbReference>
<protein>
    <submittedName>
        <fullName evidence="15">Uncharacterized protein</fullName>
    </submittedName>
</protein>
<keyword evidence="16" id="KW-1185">Reference proteome</keyword>
<keyword evidence="9 14" id="KW-0472">Membrane</keyword>
<evidence type="ECO:0000256" key="4">
    <source>
        <dbReference type="ARBA" id="ARBA00022461"/>
    </source>
</evidence>
<comment type="similarity">
    <text evidence="2 13">Belongs to the amiloride-sensitive sodium channel (TC 1.A.6) family.</text>
</comment>
<keyword evidence="10" id="KW-0325">Glycoprotein</keyword>
<feature type="transmembrane region" description="Helical" evidence="14">
    <location>
        <begin position="43"/>
        <end position="60"/>
    </location>
</feature>
<keyword evidence="3 13" id="KW-0813">Transport</keyword>
<evidence type="ECO:0000256" key="3">
    <source>
        <dbReference type="ARBA" id="ARBA00022448"/>
    </source>
</evidence>
<dbReference type="Proteomes" id="UP000614601">
    <property type="component" value="Unassembled WGS sequence"/>
</dbReference>
<evidence type="ECO:0000256" key="1">
    <source>
        <dbReference type="ARBA" id="ARBA00004141"/>
    </source>
</evidence>
<keyword evidence="11 13" id="KW-0739">Sodium transport</keyword>
<dbReference type="Proteomes" id="UP000783686">
    <property type="component" value="Unassembled WGS sequence"/>
</dbReference>
<dbReference type="InterPro" id="IPR001873">
    <property type="entry name" value="ENaC"/>
</dbReference>
<gene>
    <name evidence="15" type="ORF">BOKJ2_LOCUS2756</name>
</gene>
<evidence type="ECO:0000256" key="12">
    <source>
        <dbReference type="ARBA" id="ARBA00023303"/>
    </source>
</evidence>
<keyword evidence="5 13" id="KW-0812">Transmembrane</keyword>
<evidence type="ECO:0000256" key="5">
    <source>
        <dbReference type="ARBA" id="ARBA00022692"/>
    </source>
</evidence>
<name>A0A811K277_9BILA</name>
<dbReference type="GO" id="GO:0005886">
    <property type="term" value="C:plasma membrane"/>
    <property type="evidence" value="ECO:0007669"/>
    <property type="project" value="TreeGrafter"/>
</dbReference>
<accession>A0A811K277</accession>
<dbReference type="PANTHER" id="PTHR11690:SF1">
    <property type="entry name" value="DEGENERIN LIKE"/>
    <property type="match status" value="1"/>
</dbReference>
<evidence type="ECO:0000256" key="7">
    <source>
        <dbReference type="ARBA" id="ARBA00023053"/>
    </source>
</evidence>
<dbReference type="AlphaFoldDB" id="A0A811K277"/>
<comment type="subcellular location">
    <subcellularLocation>
        <location evidence="1">Membrane</location>
        <topology evidence="1">Multi-pass membrane protein</topology>
    </subcellularLocation>
</comment>
<dbReference type="EMBL" id="CAJFCW020000002">
    <property type="protein sequence ID" value="CAG9089636.1"/>
    <property type="molecule type" value="Genomic_DNA"/>
</dbReference>
<proteinExistence type="inferred from homology"/>
<evidence type="ECO:0000256" key="8">
    <source>
        <dbReference type="ARBA" id="ARBA00023065"/>
    </source>
</evidence>
<evidence type="ECO:0000313" key="15">
    <source>
        <dbReference type="EMBL" id="CAD5209576.1"/>
    </source>
</evidence>
<sequence length="460" mass="53674">MNFVAQVKEYGKERPKCFCRYFVGTEMHALQQASTAQDRLSQGFWASLIVSFLIISIVMTKNTYGDFLDNQILTTFSIKQVGELEFPSVIMCPKNADALHIHLVYRDIRKRMKNMTEGEMDKLIGYAMADAGFVNMDEFVKNMTDDQHKEKTKLLNQWKGRRTPDKFYRDLFQKFGYKCEEMFKECKLGAEKVPCCQLFKEHYVMLRGRCFRLVKLFQADPDYHGRLYLSMKQGPSPILSHDKMQPQVVAYIAPPTSDVSTFPRYYLNYQSYNYLSASAKNLRLRPDVSSCFPSDERRGKNACYVRRWLYERFITPMNCTPFYMNYRAPWASVCEVGKIAKIYFDIIDVSMNGTKCLPACTRTDRYFIIYTKEHTTWDVSKNVPDFTLEFGYTDLEYEQYEEVLTTTLPGFVSQIGGQLNLFLGVTILSVIQFGLSSTIFIFKKWKGVKHINLHSHLKKR</sequence>
<keyword evidence="4 13" id="KW-0894">Sodium channel</keyword>
<evidence type="ECO:0000256" key="14">
    <source>
        <dbReference type="SAM" id="Phobius"/>
    </source>
</evidence>
<evidence type="ECO:0000256" key="9">
    <source>
        <dbReference type="ARBA" id="ARBA00023136"/>
    </source>
</evidence>
<evidence type="ECO:0000256" key="2">
    <source>
        <dbReference type="ARBA" id="ARBA00007193"/>
    </source>
</evidence>
<comment type="caution">
    <text evidence="15">The sequence shown here is derived from an EMBL/GenBank/DDBJ whole genome shotgun (WGS) entry which is preliminary data.</text>
</comment>
<keyword evidence="8 13" id="KW-0406">Ion transport</keyword>
<dbReference type="EMBL" id="CAJFDH010000002">
    <property type="protein sequence ID" value="CAD5209576.1"/>
    <property type="molecule type" value="Genomic_DNA"/>
</dbReference>
<keyword evidence="6 14" id="KW-1133">Transmembrane helix</keyword>
<keyword evidence="12 13" id="KW-0407">Ion channel</keyword>
<organism evidence="15 16">
    <name type="scientific">Bursaphelenchus okinawaensis</name>
    <dbReference type="NCBI Taxonomy" id="465554"/>
    <lineage>
        <taxon>Eukaryota</taxon>
        <taxon>Metazoa</taxon>
        <taxon>Ecdysozoa</taxon>
        <taxon>Nematoda</taxon>
        <taxon>Chromadorea</taxon>
        <taxon>Rhabditida</taxon>
        <taxon>Tylenchina</taxon>
        <taxon>Tylenchomorpha</taxon>
        <taxon>Aphelenchoidea</taxon>
        <taxon>Aphelenchoididae</taxon>
        <taxon>Bursaphelenchus</taxon>
    </lineage>
</organism>
<evidence type="ECO:0000256" key="11">
    <source>
        <dbReference type="ARBA" id="ARBA00023201"/>
    </source>
</evidence>
<evidence type="ECO:0000313" key="16">
    <source>
        <dbReference type="Proteomes" id="UP000614601"/>
    </source>
</evidence>
<dbReference type="OrthoDB" id="5874059at2759"/>